<evidence type="ECO:0000256" key="7">
    <source>
        <dbReference type="ARBA" id="ARBA00023136"/>
    </source>
</evidence>
<feature type="transmembrane region" description="Helical" evidence="8">
    <location>
        <begin position="420"/>
        <end position="442"/>
    </location>
</feature>
<dbReference type="NCBIfam" id="TIGR00924">
    <property type="entry name" value="yjdL_sub1_fam"/>
    <property type="match status" value="1"/>
</dbReference>
<keyword evidence="5" id="KW-0571">Peptide transport</keyword>
<protein>
    <submittedName>
        <fullName evidence="9">Peptide MFS transporter</fullName>
    </submittedName>
</protein>
<comment type="caution">
    <text evidence="9">The sequence shown here is derived from an EMBL/GenBank/DDBJ whole genome shotgun (WGS) entry which is preliminary data.</text>
</comment>
<evidence type="ECO:0000313" key="10">
    <source>
        <dbReference type="Proteomes" id="UP000664414"/>
    </source>
</evidence>
<keyword evidence="4 8" id="KW-0812">Transmembrane</keyword>
<dbReference type="GO" id="GO:1904680">
    <property type="term" value="F:peptide transmembrane transporter activity"/>
    <property type="evidence" value="ECO:0007669"/>
    <property type="project" value="InterPro"/>
</dbReference>
<feature type="transmembrane region" description="Helical" evidence="8">
    <location>
        <begin position="321"/>
        <end position="345"/>
    </location>
</feature>
<keyword evidence="5" id="KW-0653">Protein transport</keyword>
<dbReference type="CDD" id="cd17346">
    <property type="entry name" value="MFS_DtpA_like"/>
    <property type="match status" value="1"/>
</dbReference>
<organism evidence="9 10">
    <name type="scientific">Candidatus Paracaedimonas acanthamoebae</name>
    <dbReference type="NCBI Taxonomy" id="244581"/>
    <lineage>
        <taxon>Bacteria</taxon>
        <taxon>Pseudomonadati</taxon>
        <taxon>Pseudomonadota</taxon>
        <taxon>Alphaproteobacteria</taxon>
        <taxon>Holosporales</taxon>
        <taxon>Caedimonadaceae</taxon>
        <taxon>Candidatus Paracaedimonas</taxon>
    </lineage>
</organism>
<sequence>MNKVLAEDPKLLGTSQPQALYILFFAELWERFSFYGMRALLVLYMTSELLFQDTKAFDVYGIYTALVYAAPVICGYLADNYLGNRKAIYLGGIIIILGHFCLALPFQKSLFYGLAFIIVGTGFFKANVTSLLGQFYEKMDARRDAGFTLFYMGINLGACLAPLVCGYVGKVFGWHYGFGIAGVGMLFGMLVLLKGSDKLGSKGNPPSKTILKKPLGFGFTPYRLIVIGSFVSVGLFSLCLHYYHVMSHFLNIFGVLTLIWVFSIAYRCNAEERKSIFTLLIMLLFFMAFWAGFEQAGSSINFFTDRHVNRYIFGWEVPAPWFLSIPPFFVITMAPLISAIWVKLGKRKLEPLPPTKFGLGLLQGGIGFGCLLIGIKTADAQGITSPLWLILAYFFHASGELNLSPVGLSMVTKLSPPRFVSFFMGILFLSVAFGNYLAAFFAKIFSVPKSPLPANDKLGSLISFSGTFEFLIYFLIGASIIMFLISPFMRKTFEKHQ</sequence>
<feature type="transmembrane region" description="Helical" evidence="8">
    <location>
        <begin position="60"/>
        <end position="78"/>
    </location>
</feature>
<keyword evidence="6 8" id="KW-1133">Transmembrane helix</keyword>
<dbReference type="GO" id="GO:0005886">
    <property type="term" value="C:plasma membrane"/>
    <property type="evidence" value="ECO:0007669"/>
    <property type="project" value="UniProtKB-SubCell"/>
</dbReference>
<keyword evidence="3" id="KW-1003">Cell membrane</keyword>
<evidence type="ECO:0000313" key="9">
    <source>
        <dbReference type="EMBL" id="MBN9413242.1"/>
    </source>
</evidence>
<dbReference type="InterPro" id="IPR005279">
    <property type="entry name" value="Dipep/tripep_permease"/>
</dbReference>
<name>A0A8J7TUJ6_9PROT</name>
<feature type="transmembrane region" description="Helical" evidence="8">
    <location>
        <begin position="87"/>
        <end position="106"/>
    </location>
</feature>
<feature type="transmembrane region" description="Helical" evidence="8">
    <location>
        <begin position="462"/>
        <end position="485"/>
    </location>
</feature>
<comment type="subcellular location">
    <subcellularLocation>
        <location evidence="1">Cell membrane</location>
        <topology evidence="1">Multi-pass membrane protein</topology>
    </subcellularLocation>
</comment>
<keyword evidence="2" id="KW-0813">Transport</keyword>
<evidence type="ECO:0000256" key="6">
    <source>
        <dbReference type="ARBA" id="ARBA00022989"/>
    </source>
</evidence>
<feature type="transmembrane region" description="Helical" evidence="8">
    <location>
        <begin position="357"/>
        <end position="375"/>
    </location>
</feature>
<evidence type="ECO:0000256" key="5">
    <source>
        <dbReference type="ARBA" id="ARBA00022856"/>
    </source>
</evidence>
<gene>
    <name evidence="9" type="ORF">J0H12_04890</name>
</gene>
<evidence type="ECO:0000256" key="3">
    <source>
        <dbReference type="ARBA" id="ARBA00022475"/>
    </source>
</evidence>
<dbReference type="SUPFAM" id="SSF103473">
    <property type="entry name" value="MFS general substrate transporter"/>
    <property type="match status" value="2"/>
</dbReference>
<dbReference type="PANTHER" id="PTHR23517:SF15">
    <property type="entry name" value="PROTON-DEPENDENT OLIGOPEPTIDE FAMILY TRANSPORT PROTEIN"/>
    <property type="match status" value="1"/>
</dbReference>
<feature type="transmembrane region" description="Helical" evidence="8">
    <location>
        <begin position="20"/>
        <end position="40"/>
    </location>
</feature>
<evidence type="ECO:0000256" key="2">
    <source>
        <dbReference type="ARBA" id="ARBA00022448"/>
    </source>
</evidence>
<evidence type="ECO:0000256" key="1">
    <source>
        <dbReference type="ARBA" id="ARBA00004651"/>
    </source>
</evidence>
<proteinExistence type="predicted"/>
<dbReference type="GO" id="GO:0015833">
    <property type="term" value="P:peptide transport"/>
    <property type="evidence" value="ECO:0007669"/>
    <property type="project" value="UniProtKB-KW"/>
</dbReference>
<dbReference type="Gene3D" id="1.20.1250.20">
    <property type="entry name" value="MFS general substrate transporter like domains"/>
    <property type="match status" value="1"/>
</dbReference>
<evidence type="ECO:0000256" key="8">
    <source>
        <dbReference type="SAM" id="Phobius"/>
    </source>
</evidence>
<feature type="transmembrane region" description="Helical" evidence="8">
    <location>
        <begin position="249"/>
        <end position="268"/>
    </location>
</feature>
<feature type="transmembrane region" description="Helical" evidence="8">
    <location>
        <begin position="387"/>
        <end position="408"/>
    </location>
</feature>
<dbReference type="PANTHER" id="PTHR23517">
    <property type="entry name" value="RESISTANCE PROTEIN MDTM, PUTATIVE-RELATED-RELATED"/>
    <property type="match status" value="1"/>
</dbReference>
<keyword evidence="7 8" id="KW-0472">Membrane</keyword>
<dbReference type="AlphaFoldDB" id="A0A8J7TUJ6"/>
<evidence type="ECO:0000256" key="4">
    <source>
        <dbReference type="ARBA" id="ARBA00022692"/>
    </source>
</evidence>
<dbReference type="Pfam" id="PF00854">
    <property type="entry name" value="PTR2"/>
    <property type="match status" value="1"/>
</dbReference>
<dbReference type="EMBL" id="JAFKGL010000019">
    <property type="protein sequence ID" value="MBN9413242.1"/>
    <property type="molecule type" value="Genomic_DNA"/>
</dbReference>
<feature type="transmembrane region" description="Helical" evidence="8">
    <location>
        <begin position="112"/>
        <end position="136"/>
    </location>
</feature>
<feature type="transmembrane region" description="Helical" evidence="8">
    <location>
        <begin position="222"/>
        <end position="243"/>
    </location>
</feature>
<dbReference type="InterPro" id="IPR050171">
    <property type="entry name" value="MFS_Transporters"/>
</dbReference>
<dbReference type="InterPro" id="IPR036259">
    <property type="entry name" value="MFS_trans_sf"/>
</dbReference>
<feature type="transmembrane region" description="Helical" evidence="8">
    <location>
        <begin position="275"/>
        <end position="293"/>
    </location>
</feature>
<accession>A0A8J7TUJ6</accession>
<feature type="transmembrane region" description="Helical" evidence="8">
    <location>
        <begin position="148"/>
        <end position="169"/>
    </location>
</feature>
<feature type="transmembrane region" description="Helical" evidence="8">
    <location>
        <begin position="175"/>
        <end position="193"/>
    </location>
</feature>
<dbReference type="InterPro" id="IPR000109">
    <property type="entry name" value="POT_fam"/>
</dbReference>
<dbReference type="Proteomes" id="UP000664414">
    <property type="component" value="Unassembled WGS sequence"/>
</dbReference>
<reference evidence="9" key="1">
    <citation type="submission" date="2021-02" db="EMBL/GenBank/DDBJ databases">
        <title>Thiocyanate and organic carbon inputs drive convergent selection for specific autotrophic Afipia and Thiobacillus strains within complex microbiomes.</title>
        <authorList>
            <person name="Huddy R.J."/>
            <person name="Sachdeva R."/>
            <person name="Kadzinga F."/>
            <person name="Kantor R.S."/>
            <person name="Harrison S.T.L."/>
            <person name="Banfield J.F."/>
        </authorList>
    </citation>
    <scope>NUCLEOTIDE SEQUENCE</scope>
    <source>
        <strain evidence="9">SCN18_10_11_15_R4_P_38_20</strain>
    </source>
</reference>